<gene>
    <name evidence="3" type="ORF">MKZ38_007206</name>
</gene>
<protein>
    <recommendedName>
        <fullName evidence="2">J domain-containing protein</fullName>
    </recommendedName>
</protein>
<dbReference type="Gene3D" id="1.10.287.110">
    <property type="entry name" value="DnaJ domain"/>
    <property type="match status" value="1"/>
</dbReference>
<feature type="compositionally biased region" description="Basic and acidic residues" evidence="1">
    <location>
        <begin position="633"/>
        <end position="644"/>
    </location>
</feature>
<feature type="compositionally biased region" description="Polar residues" evidence="1">
    <location>
        <begin position="509"/>
        <end position="522"/>
    </location>
</feature>
<dbReference type="GO" id="GO:0005737">
    <property type="term" value="C:cytoplasm"/>
    <property type="evidence" value="ECO:0007669"/>
    <property type="project" value="TreeGrafter"/>
</dbReference>
<feature type="domain" description="J" evidence="2">
    <location>
        <begin position="9"/>
        <end position="75"/>
    </location>
</feature>
<reference evidence="3" key="1">
    <citation type="submission" date="2022-07" db="EMBL/GenBank/DDBJ databases">
        <title>Draft genome sequence of Zalerion maritima ATCC 34329, a (micro)plastics degrading marine fungus.</title>
        <authorList>
            <person name="Paco A."/>
            <person name="Goncalves M.F.M."/>
            <person name="Rocha-Santos T.A.P."/>
            <person name="Alves A."/>
        </authorList>
    </citation>
    <scope>NUCLEOTIDE SEQUENCE</scope>
    <source>
        <strain evidence="3">ATCC 34329</strain>
    </source>
</reference>
<feature type="region of interest" description="Disordered" evidence="1">
    <location>
        <begin position="476"/>
        <end position="854"/>
    </location>
</feature>
<sequence length="1002" mass="109551">MVKPDPERDYYKDLGLEQNADITEIKKQYRKLALKLHPDRNQDDVEGATKQFQIIGEAHEVLSDPALKQKYDIARQAKLQLDRQRSRSAYPEASGVRGNPWQNAGDNFPAPPRRTNMPPRGGDRKPQPSHPTARQKYQNMFNGGGGGASTSSRRTTDDSDDTYTAFDTFQKYRQSRRQGAKGTQSSGNNTTNPPPQKPRRGPDTPPRPAPPPRTAAQKEKQDAAFGSRRGRSGYQPDSPAAQDEPPVTRSSYFSTGRHTDLFANATANSRREREEQVEDKSGQSAETMDEDSDSFARRQRRAYASSPGERLDPRAAAGGTGPDLGRARSTREPRKMTETSPSPRQRSASVPNNEERPASDFGQPSIPQPGFNTTSNHSTSSVGGNSKAADTSTPRPTTNPNQASGPTPANVDQASPTQNGNPSVYAPPLKKFKLDCNSAFSTPSAPHLYSATRLSPMEKQQTRILEQIIEARDKARSGANNAGFGPSPSRAATVKKNDCPIKNPKVASKTPSSGPTNPNNLAYSRFSFHMDDEIFKSTSPPKHPFASQSAEDVNTTAFRTSDEGYSFSANTETGNSGATKHRASSGSRAGRRSPLKKSRSGASSEFVGRMYSGGQEKPDEAHAQSPNVSTSRFDPKEWSNKIKPDIFNPPPAHAPSTSPTRGRSGTTKRGKRPVTVEEQADIQNDEGFSSSSSIAEPTSAGSPMDMDIDTPPADKTTHPPTRSTSTARNIPVEPSRPDWRSGDHNGETTNGNKSRVASTAGTPSKPPTSPAATPGSRANPITAGGSEDTDDLKASFSELRHTEPMQQPKPSGLGGWDDVKSSLPFQSRANPNLHGVERPPALKLPNAPDMHAPTPPVLPASLNLNNSNPVASIKTADWMGYMAAFASYLENWTRYERRIIEYLTQAQRELDDHQITGTGYGWLRPESDDAIIKAYDVLSRDEQDVRERWTMAGRTHREALREVRFLRERIRKLGLAENAQPHQQQEHHAYQQYPLAGTQTRV</sequence>
<dbReference type="InterPro" id="IPR018253">
    <property type="entry name" value="DnaJ_domain_CS"/>
</dbReference>
<dbReference type="Pfam" id="PF00226">
    <property type="entry name" value="DnaJ"/>
    <property type="match status" value="1"/>
</dbReference>
<dbReference type="SUPFAM" id="SSF46565">
    <property type="entry name" value="Chaperone J-domain"/>
    <property type="match status" value="1"/>
</dbReference>
<dbReference type="PROSITE" id="PS00636">
    <property type="entry name" value="DNAJ_1"/>
    <property type="match status" value="1"/>
</dbReference>
<comment type="caution">
    <text evidence="3">The sequence shown here is derived from an EMBL/GenBank/DDBJ whole genome shotgun (WGS) entry which is preliminary data.</text>
</comment>
<name>A0AAD5RIB4_9PEZI</name>
<feature type="compositionally biased region" description="Basic and acidic residues" evidence="1">
    <location>
        <begin position="269"/>
        <end position="281"/>
    </location>
</feature>
<feature type="compositionally biased region" description="Polar residues" evidence="1">
    <location>
        <begin position="747"/>
        <end position="756"/>
    </location>
</feature>
<dbReference type="InterPro" id="IPR036869">
    <property type="entry name" value="J_dom_sf"/>
</dbReference>
<evidence type="ECO:0000259" key="2">
    <source>
        <dbReference type="PROSITE" id="PS50076"/>
    </source>
</evidence>
<dbReference type="AlphaFoldDB" id="A0AAD5RIB4"/>
<dbReference type="InterPro" id="IPR051964">
    <property type="entry name" value="Chaperone_stress_response"/>
</dbReference>
<feature type="compositionally biased region" description="Polar residues" evidence="1">
    <location>
        <begin position="370"/>
        <end position="422"/>
    </location>
</feature>
<evidence type="ECO:0000256" key="1">
    <source>
        <dbReference type="SAM" id="MobiDB-lite"/>
    </source>
</evidence>
<dbReference type="PANTHER" id="PTHR44029:SF1">
    <property type="entry name" value="DNAJ HOMOLOG SUBFAMILY C MEMBER 21"/>
    <property type="match status" value="1"/>
</dbReference>
<proteinExistence type="predicted"/>
<feature type="compositionally biased region" description="Low complexity" evidence="1">
    <location>
        <begin position="654"/>
        <end position="665"/>
    </location>
</feature>
<feature type="region of interest" description="Disordered" evidence="1">
    <location>
        <begin position="80"/>
        <end position="426"/>
    </location>
</feature>
<dbReference type="SMART" id="SM00271">
    <property type="entry name" value="DnaJ"/>
    <property type="match status" value="1"/>
</dbReference>
<feature type="compositionally biased region" description="Polar residues" evidence="1">
    <location>
        <begin position="536"/>
        <end position="559"/>
    </location>
</feature>
<dbReference type="PANTHER" id="PTHR44029">
    <property type="entry name" value="DNAJ HOMOLOG SUBFAMILY C MEMBER 21"/>
    <property type="match status" value="1"/>
</dbReference>
<dbReference type="PROSITE" id="PS50076">
    <property type="entry name" value="DNAJ_2"/>
    <property type="match status" value="1"/>
</dbReference>
<feature type="compositionally biased region" description="Polar residues" evidence="1">
    <location>
        <begin position="338"/>
        <end position="352"/>
    </location>
</feature>
<feature type="compositionally biased region" description="Basic and acidic residues" evidence="1">
    <location>
        <begin position="735"/>
        <end position="746"/>
    </location>
</feature>
<feature type="compositionally biased region" description="Polar residues" evidence="1">
    <location>
        <begin position="718"/>
        <end position="728"/>
    </location>
</feature>
<evidence type="ECO:0000313" key="3">
    <source>
        <dbReference type="EMBL" id="KAJ2894809.1"/>
    </source>
</evidence>
<organism evidence="3 4">
    <name type="scientific">Zalerion maritima</name>
    <dbReference type="NCBI Taxonomy" id="339359"/>
    <lineage>
        <taxon>Eukaryota</taxon>
        <taxon>Fungi</taxon>
        <taxon>Dikarya</taxon>
        <taxon>Ascomycota</taxon>
        <taxon>Pezizomycotina</taxon>
        <taxon>Sordariomycetes</taxon>
        <taxon>Lulworthiomycetidae</taxon>
        <taxon>Lulworthiales</taxon>
        <taxon>Lulworthiaceae</taxon>
        <taxon>Zalerion</taxon>
    </lineage>
</organism>
<keyword evidence="4" id="KW-1185">Reference proteome</keyword>
<feature type="compositionally biased region" description="Polar residues" evidence="1">
    <location>
        <begin position="130"/>
        <end position="141"/>
    </location>
</feature>
<dbReference type="CDD" id="cd06257">
    <property type="entry name" value="DnaJ"/>
    <property type="match status" value="1"/>
</dbReference>
<feature type="compositionally biased region" description="Polar residues" evidence="1">
    <location>
        <begin position="567"/>
        <end position="578"/>
    </location>
</feature>
<dbReference type="PRINTS" id="PR00625">
    <property type="entry name" value="JDOMAIN"/>
</dbReference>
<dbReference type="Proteomes" id="UP001201980">
    <property type="component" value="Unassembled WGS sequence"/>
</dbReference>
<dbReference type="InterPro" id="IPR001623">
    <property type="entry name" value="DnaJ_domain"/>
</dbReference>
<evidence type="ECO:0000313" key="4">
    <source>
        <dbReference type="Proteomes" id="UP001201980"/>
    </source>
</evidence>
<feature type="compositionally biased region" description="Basic residues" evidence="1">
    <location>
        <begin position="579"/>
        <end position="599"/>
    </location>
</feature>
<accession>A0AAD5RIB4</accession>
<feature type="compositionally biased region" description="Basic and acidic residues" evidence="1">
    <location>
        <begin position="325"/>
        <end position="337"/>
    </location>
</feature>
<feature type="region of interest" description="Disordered" evidence="1">
    <location>
        <begin position="977"/>
        <end position="1002"/>
    </location>
</feature>
<feature type="compositionally biased region" description="Pro residues" evidence="1">
    <location>
        <begin position="203"/>
        <end position="213"/>
    </location>
</feature>
<feature type="compositionally biased region" description="Polar residues" evidence="1">
    <location>
        <begin position="181"/>
        <end position="191"/>
    </location>
</feature>
<dbReference type="EMBL" id="JAKWBI020000455">
    <property type="protein sequence ID" value="KAJ2894809.1"/>
    <property type="molecule type" value="Genomic_DNA"/>
</dbReference>